<organism evidence="3 4">
    <name type="scientific">Blastococcus aggregatus</name>
    <dbReference type="NCBI Taxonomy" id="38502"/>
    <lineage>
        <taxon>Bacteria</taxon>
        <taxon>Bacillati</taxon>
        <taxon>Actinomycetota</taxon>
        <taxon>Actinomycetes</taxon>
        <taxon>Geodermatophilales</taxon>
        <taxon>Geodermatophilaceae</taxon>
        <taxon>Blastococcus</taxon>
    </lineage>
</organism>
<reference evidence="4" key="1">
    <citation type="submission" date="2017-08" db="EMBL/GenBank/DDBJ databases">
        <authorList>
            <person name="Varghese N."/>
            <person name="Submissions S."/>
        </authorList>
    </citation>
    <scope>NUCLEOTIDE SEQUENCE [LARGE SCALE GENOMIC DNA]</scope>
    <source>
        <strain evidence="4">DSM 4725</strain>
    </source>
</reference>
<dbReference type="CDD" id="cd01292">
    <property type="entry name" value="metallo-dependent_hydrolases"/>
    <property type="match status" value="1"/>
</dbReference>
<accession>A0A285V4N2</accession>
<evidence type="ECO:0000313" key="3">
    <source>
        <dbReference type="EMBL" id="SOC48558.1"/>
    </source>
</evidence>
<dbReference type="InterPro" id="IPR006680">
    <property type="entry name" value="Amidohydro-rel"/>
</dbReference>
<dbReference type="PANTHER" id="PTHR21240:SF19">
    <property type="entry name" value="CATALYTIC_ HYDROLASE"/>
    <property type="match status" value="1"/>
</dbReference>
<dbReference type="EMBL" id="OBQI01000002">
    <property type="protein sequence ID" value="SOC48558.1"/>
    <property type="molecule type" value="Genomic_DNA"/>
</dbReference>
<protein>
    <recommendedName>
        <fullName evidence="2">Amidohydrolase-related domain-containing protein</fullName>
    </recommendedName>
</protein>
<dbReference type="SUPFAM" id="SSF51556">
    <property type="entry name" value="Metallo-dependent hydrolases"/>
    <property type="match status" value="1"/>
</dbReference>
<dbReference type="Gene3D" id="3.20.20.140">
    <property type="entry name" value="Metal-dependent hydrolases"/>
    <property type="match status" value="1"/>
</dbReference>
<dbReference type="OrthoDB" id="5172791at2"/>
<proteinExistence type="predicted"/>
<evidence type="ECO:0000256" key="1">
    <source>
        <dbReference type="ARBA" id="ARBA00023239"/>
    </source>
</evidence>
<dbReference type="Proteomes" id="UP000219435">
    <property type="component" value="Unassembled WGS sequence"/>
</dbReference>
<dbReference type="PANTHER" id="PTHR21240">
    <property type="entry name" value="2-AMINO-3-CARBOXYLMUCONATE-6-SEMIALDEHYDE DECARBOXYLASE"/>
    <property type="match status" value="1"/>
</dbReference>
<sequence>MSMLVDCHVHVGARDRWIPEGLRLADQLAAPEVREVLAGGGPTGDRLLAYLDSQGVDVAVAIPSGREPVQEYALDEAVGTDRILPFVQYDPRSAPDASRRFAAAIDAGARGLKVHPMSHQLPANDRSLYPLFAIAEERRIPVMVHVGSSVFPGAKMRFCDPLLVDEVAADFPDLQVLCAHSGRGFWTQQVFELTRMRGNVWMELSGLPARRIAALFPELDRVGDRVLFGSDWPSSPAISRLAKEFRGLPFSEELTENVLWRNACRLFGLKPPTTTDAK</sequence>
<dbReference type="GO" id="GO:0016831">
    <property type="term" value="F:carboxy-lyase activity"/>
    <property type="evidence" value="ECO:0007669"/>
    <property type="project" value="InterPro"/>
</dbReference>
<evidence type="ECO:0000259" key="2">
    <source>
        <dbReference type="Pfam" id="PF04909"/>
    </source>
</evidence>
<dbReference type="GO" id="GO:0016787">
    <property type="term" value="F:hydrolase activity"/>
    <property type="evidence" value="ECO:0007669"/>
    <property type="project" value="InterPro"/>
</dbReference>
<dbReference type="InterPro" id="IPR032465">
    <property type="entry name" value="ACMSD"/>
</dbReference>
<dbReference type="InterPro" id="IPR032466">
    <property type="entry name" value="Metal_Hydrolase"/>
</dbReference>
<name>A0A285V4N2_9ACTN</name>
<keyword evidence="1" id="KW-0456">Lyase</keyword>
<keyword evidence="4" id="KW-1185">Reference proteome</keyword>
<dbReference type="AlphaFoldDB" id="A0A285V4N2"/>
<feature type="domain" description="Amidohydrolase-related" evidence="2">
    <location>
        <begin position="5"/>
        <end position="269"/>
    </location>
</feature>
<dbReference type="Pfam" id="PF04909">
    <property type="entry name" value="Amidohydro_2"/>
    <property type="match status" value="1"/>
</dbReference>
<evidence type="ECO:0000313" key="4">
    <source>
        <dbReference type="Proteomes" id="UP000219435"/>
    </source>
</evidence>
<gene>
    <name evidence="3" type="ORF">SAMN05660748_1256</name>
</gene>